<organism evidence="2 3">
    <name type="scientific">Glutamicibacter uratoxydans</name>
    <name type="common">Arthrobacter uratoxydans</name>
    <dbReference type="NCBI Taxonomy" id="43667"/>
    <lineage>
        <taxon>Bacteria</taxon>
        <taxon>Bacillati</taxon>
        <taxon>Actinomycetota</taxon>
        <taxon>Actinomycetes</taxon>
        <taxon>Micrococcales</taxon>
        <taxon>Micrococcaceae</taxon>
        <taxon>Glutamicibacter</taxon>
    </lineage>
</organism>
<protein>
    <recommendedName>
        <fullName evidence="1">RelA/SpoT domain-containing protein</fullName>
    </recommendedName>
</protein>
<dbReference type="SUPFAM" id="SSF81301">
    <property type="entry name" value="Nucleotidyltransferase"/>
    <property type="match status" value="1"/>
</dbReference>
<keyword evidence="3" id="KW-1185">Reference proteome</keyword>
<sequence length="278" mass="31706">MHDGVRQLEVIEISTQNSDSGASGPVTVPVSAIANPELQMMAKKFQQQFQRFMMEHQFAVDEILTKVSILREEFLYLHKYNPIEHVSSRVKSPESIVRKVAKRQIPPTFDAIRENISDIAGVRITCSFVKDIYKVLNTLTSQNDLKVIQIKDYIKNPKPNGYKSVHAIVQIPVFLSEGPVDITVEIQIRTIAQDFWASLEHKIFYKYEGEVPEHLVEELARAARVAEKLDMKMQRLHTEVHGHDVNSQENDDNRGFDDSVLKELLMIAQQGAKPADNE</sequence>
<dbReference type="InterPro" id="IPR052366">
    <property type="entry name" value="GTP_Pyrophosphokinase"/>
</dbReference>
<dbReference type="GO" id="GO:0015969">
    <property type="term" value="P:guanosine tetraphosphate metabolic process"/>
    <property type="evidence" value="ECO:0007669"/>
    <property type="project" value="InterPro"/>
</dbReference>
<evidence type="ECO:0000259" key="1">
    <source>
        <dbReference type="SMART" id="SM00954"/>
    </source>
</evidence>
<dbReference type="Proteomes" id="UP000316612">
    <property type="component" value="Unassembled WGS sequence"/>
</dbReference>
<accession>A0A4Y4DUR3</accession>
<dbReference type="Gene3D" id="1.10.287.860">
    <property type="entry name" value="Nucleotidyltransferase"/>
    <property type="match status" value="1"/>
</dbReference>
<dbReference type="PANTHER" id="PTHR47837">
    <property type="entry name" value="GTP PYROPHOSPHOKINASE YJBM"/>
    <property type="match status" value="1"/>
</dbReference>
<dbReference type="Gene3D" id="3.30.460.10">
    <property type="entry name" value="Beta Polymerase, domain 2"/>
    <property type="match status" value="1"/>
</dbReference>
<dbReference type="InterPro" id="IPR007685">
    <property type="entry name" value="RelA_SpoT"/>
</dbReference>
<dbReference type="EMBL" id="BJNY01000016">
    <property type="protein sequence ID" value="GED07108.1"/>
    <property type="molecule type" value="Genomic_DNA"/>
</dbReference>
<evidence type="ECO:0000313" key="2">
    <source>
        <dbReference type="EMBL" id="GED07108.1"/>
    </source>
</evidence>
<dbReference type="SMART" id="SM00954">
    <property type="entry name" value="RelA_SpoT"/>
    <property type="match status" value="1"/>
</dbReference>
<dbReference type="Pfam" id="PF04607">
    <property type="entry name" value="RelA_SpoT"/>
    <property type="match status" value="1"/>
</dbReference>
<dbReference type="CDD" id="cd05399">
    <property type="entry name" value="NT_Rel-Spo_like"/>
    <property type="match status" value="1"/>
</dbReference>
<dbReference type="PANTHER" id="PTHR47837:SF2">
    <property type="entry name" value="GTP PYROPHOSPHOKINASE YWAC"/>
    <property type="match status" value="1"/>
</dbReference>
<feature type="domain" description="RelA/SpoT" evidence="1">
    <location>
        <begin position="88"/>
        <end position="211"/>
    </location>
</feature>
<name>A0A4Y4DUR3_GLUUR</name>
<gene>
    <name evidence="2" type="ORF">AUR04nite_26400</name>
</gene>
<proteinExistence type="predicted"/>
<dbReference type="AlphaFoldDB" id="A0A4Y4DUR3"/>
<evidence type="ECO:0000313" key="3">
    <source>
        <dbReference type="Proteomes" id="UP000316612"/>
    </source>
</evidence>
<reference evidence="2 3" key="1">
    <citation type="submission" date="2019-06" db="EMBL/GenBank/DDBJ databases">
        <title>Whole genome shotgun sequence of Glutamicibacter uratoxydans NBRC 15515.</title>
        <authorList>
            <person name="Hosoyama A."/>
            <person name="Uohara A."/>
            <person name="Ohji S."/>
            <person name="Ichikawa N."/>
        </authorList>
    </citation>
    <scope>NUCLEOTIDE SEQUENCE [LARGE SCALE GENOMIC DNA]</scope>
    <source>
        <strain evidence="2 3">NBRC 15515</strain>
    </source>
</reference>
<comment type="caution">
    <text evidence="2">The sequence shown here is derived from an EMBL/GenBank/DDBJ whole genome shotgun (WGS) entry which is preliminary data.</text>
</comment>
<dbReference type="InterPro" id="IPR043519">
    <property type="entry name" value="NT_sf"/>
</dbReference>